<protein>
    <submittedName>
        <fullName evidence="2">Uncharacterized protein</fullName>
    </submittedName>
</protein>
<dbReference type="AlphaFoldDB" id="A0A2H5Y8D6"/>
<name>A0A2H5Y8D6_9CHLR</name>
<evidence type="ECO:0000313" key="2">
    <source>
        <dbReference type="EMBL" id="GBD09699.1"/>
    </source>
</evidence>
<proteinExistence type="predicted"/>
<evidence type="ECO:0000256" key="1">
    <source>
        <dbReference type="SAM" id="MobiDB-lite"/>
    </source>
</evidence>
<accession>A0A2H5Y8D6</accession>
<gene>
    <name evidence="2" type="ORF">HRbin22_01959</name>
</gene>
<dbReference type="EMBL" id="BEHY01000059">
    <property type="protein sequence ID" value="GBD09699.1"/>
    <property type="molecule type" value="Genomic_DNA"/>
</dbReference>
<evidence type="ECO:0000313" key="3">
    <source>
        <dbReference type="Proteomes" id="UP000236642"/>
    </source>
</evidence>
<reference evidence="3" key="1">
    <citation type="submission" date="2017-09" db="EMBL/GenBank/DDBJ databases">
        <title>Metaegenomics of thermophilic ammonia-oxidizing enrichment culture.</title>
        <authorList>
            <person name="Kato S."/>
            <person name="Suzuki K."/>
        </authorList>
    </citation>
    <scope>NUCLEOTIDE SEQUENCE [LARGE SCALE GENOMIC DNA]</scope>
</reference>
<feature type="region of interest" description="Disordered" evidence="1">
    <location>
        <begin position="300"/>
        <end position="336"/>
    </location>
</feature>
<dbReference type="Proteomes" id="UP000236642">
    <property type="component" value="Unassembled WGS sequence"/>
</dbReference>
<sequence length="336" mass="36434">MPARQPIRQDLACQLPVLPFRDAQLFEEGGLIQDARKKLPPIQHQIPDADDFHRLAQPAEDPIHGEAKLPGWFPLHVLGELALGIQDQQGHLRVAGVGQEDHLGQHGFSRPRFPEDPQMIGFAGTVRAAIEVLEPEGKPGRGAVDPPQVEELSPVGGQQILQDGIIHQMDRRAGRGDGAQDAGAISRAIAAEDGADDHLTLMRVLAFAHRIHPAALADEAAHRGVLMPDVPQPHLGDLTQGVVRFAVLLEPEEGELAHQFPVHRAGQDVQGELRGGRWRAHHADAFRLIDLLIQGMRRHFPPPPGKAVTGRSPCDSRAGSGRSHRSPPPRFPPAAG</sequence>
<organism evidence="2 3">
    <name type="scientific">Candidatus Thermoflexus japonica</name>
    <dbReference type="NCBI Taxonomy" id="2035417"/>
    <lineage>
        <taxon>Bacteria</taxon>
        <taxon>Bacillati</taxon>
        <taxon>Chloroflexota</taxon>
        <taxon>Thermoflexia</taxon>
        <taxon>Thermoflexales</taxon>
        <taxon>Thermoflexaceae</taxon>
        <taxon>Thermoflexus</taxon>
    </lineage>
</organism>
<comment type="caution">
    <text evidence="2">The sequence shown here is derived from an EMBL/GenBank/DDBJ whole genome shotgun (WGS) entry which is preliminary data.</text>
</comment>